<comment type="similarity">
    <text evidence="1">Belongs to the protein kinase superfamily. ADCK protein kinase family.</text>
</comment>
<feature type="chain" id="PRO_5044341618" description="Protein kinase domain-containing protein" evidence="2">
    <location>
        <begin position="20"/>
        <end position="825"/>
    </location>
</feature>
<dbReference type="InterPro" id="IPR000719">
    <property type="entry name" value="Prot_kinase_dom"/>
</dbReference>
<keyword evidence="5" id="KW-1185">Reference proteome</keyword>
<dbReference type="Gene3D" id="1.10.510.10">
    <property type="entry name" value="Transferase(Phosphotransferase) domain 1"/>
    <property type="match status" value="1"/>
</dbReference>
<organism evidence="4 5">
    <name type="scientific">Prymnesium parvum</name>
    <name type="common">Toxic golden alga</name>
    <dbReference type="NCBI Taxonomy" id="97485"/>
    <lineage>
        <taxon>Eukaryota</taxon>
        <taxon>Haptista</taxon>
        <taxon>Haptophyta</taxon>
        <taxon>Prymnesiophyceae</taxon>
        <taxon>Prymnesiales</taxon>
        <taxon>Prymnesiaceae</taxon>
        <taxon>Prymnesium</taxon>
    </lineage>
</organism>
<evidence type="ECO:0000256" key="1">
    <source>
        <dbReference type="ARBA" id="ARBA00009670"/>
    </source>
</evidence>
<evidence type="ECO:0000259" key="3">
    <source>
        <dbReference type="PROSITE" id="PS50011"/>
    </source>
</evidence>
<dbReference type="PANTHER" id="PTHR10566">
    <property type="entry name" value="CHAPERONE-ACTIVITY OF BC1 COMPLEX CABC1 -RELATED"/>
    <property type="match status" value="1"/>
</dbReference>
<reference evidence="4 5" key="1">
    <citation type="journal article" date="2024" name="Science">
        <title>Giant polyketide synthase enzymes in the biosynthesis of giant marine polyether toxins.</title>
        <authorList>
            <person name="Fallon T.R."/>
            <person name="Shende V.V."/>
            <person name="Wierzbicki I.H."/>
            <person name="Pendleton A.L."/>
            <person name="Watervoot N.F."/>
            <person name="Auber R.P."/>
            <person name="Gonzalez D.J."/>
            <person name="Wisecaver J.H."/>
            <person name="Moore B.S."/>
        </authorList>
    </citation>
    <scope>NUCLEOTIDE SEQUENCE [LARGE SCALE GENOMIC DNA]</scope>
    <source>
        <strain evidence="4 5">12B1</strain>
    </source>
</reference>
<evidence type="ECO:0000313" key="5">
    <source>
        <dbReference type="Proteomes" id="UP001515480"/>
    </source>
</evidence>
<feature type="domain" description="Protein kinase" evidence="3">
    <location>
        <begin position="235"/>
        <end position="562"/>
    </location>
</feature>
<keyword evidence="2" id="KW-0732">Signal</keyword>
<evidence type="ECO:0000313" key="4">
    <source>
        <dbReference type="EMBL" id="KAL1526108.1"/>
    </source>
</evidence>
<evidence type="ECO:0000256" key="2">
    <source>
        <dbReference type="SAM" id="SignalP"/>
    </source>
</evidence>
<dbReference type="GO" id="GO:0004672">
    <property type="term" value="F:protein kinase activity"/>
    <property type="evidence" value="ECO:0007669"/>
    <property type="project" value="InterPro"/>
</dbReference>
<accession>A0AB34JYM4</accession>
<proteinExistence type="inferred from homology"/>
<dbReference type="SUPFAM" id="SSF56112">
    <property type="entry name" value="Protein kinase-like (PK-like)"/>
    <property type="match status" value="1"/>
</dbReference>
<comment type="caution">
    <text evidence="4">The sequence shown here is derived from an EMBL/GenBank/DDBJ whole genome shotgun (WGS) entry which is preliminary data.</text>
</comment>
<protein>
    <recommendedName>
        <fullName evidence="3">Protein kinase domain-containing protein</fullName>
    </recommendedName>
</protein>
<sequence>MRRSLFLSLCFLAVAPLHAFSPGGVPSRTHSRPVRTVRLQVQAPDRSSSLSDMSDQMLRMRKEMEQDEKTQLFMQALRGQNINDDDAAAVGTTMQVVRMTRGSGDDALPTVYEPRALSAYFAKRPAAVLTRVAQIVAATFGWACGVAFAALTGDLSAGSDAEVEQVRKLRGVVVSLGPFYIKLGQALSIRPDILSPRAMVELQQLCDKVPPFDSKLAMLTIEEDLGKRVDEVFSQISPEPVAAASLGQVYRATLRDSGDVVAVKVQRPFVLETVSLDLYLARQLGFALRGTPLTSRLDLVELIDEFAGNFYQELDYQLECANGLRVAKEMARLPRVVIPRNYPSFTSRRVHVAEWVDGEKLSQSTASDVNELVNLGVITYLTQLLETGFFHADPHPGNMLRTPDGKLVILDFGLMTTITDDQRYGMIEAIAHLIHRDYERIGDDFVALDFIPKGVDTTPIVPALARVFDAALTGGGAKSLNFQELAADLAEITFKFPFRIPPYFALIIRAISVLEGIALVGNPQFAIVDEAYPYISKRLLTDESPRLKAALRYMVYGKSEQFDVDRMIDLLQALEKFVAIKDTGDGTAFKVDGVRGGTDLGSAGTLAGTRALVAQPSASVALPPAARLADAGDVTRLSPQREAERQASNAREALRFFFAPEGDAFRGFLLDEVVAAADALSREAVNELLFTIGARGAQLPPAVRALAPPLTAQDEKVVASIRKLVLFFLGGTAADDAAQACPPAAPPARLAAPHAACLRLQPFDPRRLLQSASSAEARRQAQALLPVLRDNQAELRGFGLQLIGRLSELQTSRALGWVRSRVASI</sequence>
<dbReference type="EMBL" id="JBGBPQ010000003">
    <property type="protein sequence ID" value="KAL1526108.1"/>
    <property type="molecule type" value="Genomic_DNA"/>
</dbReference>
<dbReference type="PANTHER" id="PTHR10566:SF117">
    <property type="entry name" value="UNUSUAL PROTEIN KINASE-RELATED"/>
    <property type="match status" value="1"/>
</dbReference>
<dbReference type="InterPro" id="IPR050154">
    <property type="entry name" value="UbiB_kinase"/>
</dbReference>
<gene>
    <name evidence="4" type="ORF">AB1Y20_014837</name>
</gene>
<name>A0AB34JYM4_PRYPA</name>
<dbReference type="Pfam" id="PF03109">
    <property type="entry name" value="ABC1"/>
    <property type="match status" value="1"/>
</dbReference>
<dbReference type="InterPro" id="IPR004147">
    <property type="entry name" value="ABC1_dom"/>
</dbReference>
<dbReference type="InterPro" id="IPR011009">
    <property type="entry name" value="Kinase-like_dom_sf"/>
</dbReference>
<feature type="signal peptide" evidence="2">
    <location>
        <begin position="1"/>
        <end position="19"/>
    </location>
</feature>
<dbReference type="CDD" id="cd05121">
    <property type="entry name" value="ABC1_ADCK3-like"/>
    <property type="match status" value="1"/>
</dbReference>
<dbReference type="AlphaFoldDB" id="A0AB34JYM4"/>
<dbReference type="GO" id="GO:0005524">
    <property type="term" value="F:ATP binding"/>
    <property type="evidence" value="ECO:0007669"/>
    <property type="project" value="InterPro"/>
</dbReference>
<dbReference type="PROSITE" id="PS50011">
    <property type="entry name" value="PROTEIN_KINASE_DOM"/>
    <property type="match status" value="1"/>
</dbReference>
<dbReference type="Proteomes" id="UP001515480">
    <property type="component" value="Unassembled WGS sequence"/>
</dbReference>